<sequence length="230" mass="26635">MTYRFLLFDIDDTLLDFKAGEMKSLGEMFTELHIPTSPVLEETYLRINQSLWQQYEKGEISREDIFHRRFVKTFKRMDIDADGLLAERVYHQKLDQQAVVIPRVTETLAALQDYELYIVSNGVEAAQLSRLRKSGLFQYFRDIFVSDTVGTPKPTKAFFTYVAQHIPHFDRHQAMIIGDSLTSDIQGGINAKIDTVWYNPHFTPNRSHIKPTYQLAEINDLTALLLANQD</sequence>
<dbReference type="NCBIfam" id="TIGR02254">
    <property type="entry name" value="YjjG_YfnB"/>
    <property type="match status" value="1"/>
</dbReference>
<dbReference type="InterPro" id="IPR052550">
    <property type="entry name" value="Pyrimidine_5'-ntase_YjjG"/>
</dbReference>
<dbReference type="SFLD" id="SFLDS00003">
    <property type="entry name" value="Haloacid_Dehalogenase"/>
    <property type="match status" value="1"/>
</dbReference>
<dbReference type="Pfam" id="PF13419">
    <property type="entry name" value="HAD_2"/>
    <property type="match status" value="1"/>
</dbReference>
<dbReference type="InterPro" id="IPR011951">
    <property type="entry name" value="HAD-SF_hydro_IA_YjjG/PynA"/>
</dbReference>
<keyword evidence="1" id="KW-0378">Hydrolase</keyword>
<dbReference type="PANTHER" id="PTHR47478:SF1">
    <property type="entry name" value="PYRIMIDINE 5'-NUCLEOTIDASE YJJG"/>
    <property type="match status" value="1"/>
</dbReference>
<name>A0A0R1MQ45_9LACO</name>
<dbReference type="InterPro" id="IPR006439">
    <property type="entry name" value="HAD-SF_hydro_IA"/>
</dbReference>
<dbReference type="Gene3D" id="3.40.50.1000">
    <property type="entry name" value="HAD superfamily/HAD-like"/>
    <property type="match status" value="1"/>
</dbReference>
<dbReference type="PATRIC" id="fig|1423792.3.peg.1014"/>
<dbReference type="PANTHER" id="PTHR47478">
    <property type="match status" value="1"/>
</dbReference>
<dbReference type="GO" id="GO:0008253">
    <property type="term" value="F:5'-nucleotidase activity"/>
    <property type="evidence" value="ECO:0007669"/>
    <property type="project" value="InterPro"/>
</dbReference>
<dbReference type="RefSeq" id="WP_083487930.1">
    <property type="nucleotide sequence ID" value="NZ_AZEC01000015.1"/>
</dbReference>
<evidence type="ECO:0000313" key="1">
    <source>
        <dbReference type="EMBL" id="KRL10063.1"/>
    </source>
</evidence>
<dbReference type="STRING" id="1423792.FD09_GL000994"/>
<dbReference type="OrthoDB" id="9802350at2"/>
<reference evidence="1 2" key="1">
    <citation type="journal article" date="2015" name="Genome Announc.">
        <title>Expanding the biotechnology potential of lactobacilli through comparative genomics of 213 strains and associated genera.</title>
        <authorList>
            <person name="Sun Z."/>
            <person name="Harris H.M."/>
            <person name="McCann A."/>
            <person name="Guo C."/>
            <person name="Argimon S."/>
            <person name="Zhang W."/>
            <person name="Yang X."/>
            <person name="Jeffery I.B."/>
            <person name="Cooney J.C."/>
            <person name="Kagawa T.F."/>
            <person name="Liu W."/>
            <person name="Song Y."/>
            <person name="Salvetti E."/>
            <person name="Wrobel A."/>
            <person name="Rasinkangas P."/>
            <person name="Parkhill J."/>
            <person name="Rea M.C."/>
            <person name="O'Sullivan O."/>
            <person name="Ritari J."/>
            <person name="Douillard F.P."/>
            <person name="Paul Ross R."/>
            <person name="Yang R."/>
            <person name="Briner A.E."/>
            <person name="Felis G.E."/>
            <person name="de Vos W.M."/>
            <person name="Barrangou R."/>
            <person name="Klaenhammer T.R."/>
            <person name="Caufield P.W."/>
            <person name="Cui Y."/>
            <person name="Zhang H."/>
            <person name="O'Toole P.W."/>
        </authorList>
    </citation>
    <scope>NUCLEOTIDE SEQUENCE [LARGE SCALE GENOMIC DNA]</scope>
    <source>
        <strain evidence="1 2">DSM 12744</strain>
    </source>
</reference>
<organism evidence="1 2">
    <name type="scientific">Schleiferilactobacillus perolens DSM 12744</name>
    <dbReference type="NCBI Taxonomy" id="1423792"/>
    <lineage>
        <taxon>Bacteria</taxon>
        <taxon>Bacillati</taxon>
        <taxon>Bacillota</taxon>
        <taxon>Bacilli</taxon>
        <taxon>Lactobacillales</taxon>
        <taxon>Lactobacillaceae</taxon>
        <taxon>Schleiferilactobacillus</taxon>
    </lineage>
</organism>
<comment type="caution">
    <text evidence="1">The sequence shown here is derived from an EMBL/GenBank/DDBJ whole genome shotgun (WGS) entry which is preliminary data.</text>
</comment>
<keyword evidence="2" id="KW-1185">Reference proteome</keyword>
<dbReference type="InterPro" id="IPR036412">
    <property type="entry name" value="HAD-like_sf"/>
</dbReference>
<protein>
    <submittedName>
        <fullName evidence="1">Haloacid dehalogenase-like family hydrolase</fullName>
    </submittedName>
</protein>
<dbReference type="SUPFAM" id="SSF56784">
    <property type="entry name" value="HAD-like"/>
    <property type="match status" value="1"/>
</dbReference>
<dbReference type="Proteomes" id="UP000051330">
    <property type="component" value="Unassembled WGS sequence"/>
</dbReference>
<evidence type="ECO:0000313" key="2">
    <source>
        <dbReference type="Proteomes" id="UP000051330"/>
    </source>
</evidence>
<accession>A0A0R1MQ45</accession>
<dbReference type="EMBL" id="AZEC01000015">
    <property type="protein sequence ID" value="KRL10063.1"/>
    <property type="molecule type" value="Genomic_DNA"/>
</dbReference>
<dbReference type="InterPro" id="IPR023198">
    <property type="entry name" value="PGP-like_dom2"/>
</dbReference>
<proteinExistence type="predicted"/>
<dbReference type="InterPro" id="IPR041492">
    <property type="entry name" value="HAD_2"/>
</dbReference>
<dbReference type="NCBIfam" id="TIGR01549">
    <property type="entry name" value="HAD-SF-IA-v1"/>
    <property type="match status" value="1"/>
</dbReference>
<dbReference type="Gene3D" id="1.10.150.240">
    <property type="entry name" value="Putative phosphatase, domain 2"/>
    <property type="match status" value="1"/>
</dbReference>
<dbReference type="AlphaFoldDB" id="A0A0R1MQ45"/>
<dbReference type="InterPro" id="IPR023214">
    <property type="entry name" value="HAD_sf"/>
</dbReference>
<gene>
    <name evidence="1" type="ORF">FD09_GL000994</name>
</gene>
<dbReference type="SFLD" id="SFLDG01129">
    <property type="entry name" value="C1.5:_HAD__Beta-PGM__Phosphata"/>
    <property type="match status" value="1"/>
</dbReference>